<dbReference type="PANTHER" id="PTHR23316">
    <property type="entry name" value="IMPORTIN ALPHA"/>
    <property type="match status" value="1"/>
</dbReference>
<keyword evidence="3" id="KW-0653">Protein transport</keyword>
<evidence type="ECO:0000256" key="2">
    <source>
        <dbReference type="ARBA" id="ARBA00022448"/>
    </source>
</evidence>
<evidence type="ECO:0000256" key="1">
    <source>
        <dbReference type="ARBA" id="ARBA00010394"/>
    </source>
</evidence>
<gene>
    <name evidence="7" type="ORF">PMAYCL1PPCAC_29518</name>
</gene>
<sequence length="504" mass="56258">LPRSEHPSSSQSRSHSRHQGLYKGRTAREDLNVRRREVTTEIRKKKRDDMLLERRTRNIDPSSLKVEKEFGSDVISRLMSQSSAEITEGLMITVERMRSSLVPLGMALTSSGVTSKIVKSYPNNEDEVLLILRNLNVAGPHFIEDCEHSAVFASLVALIKNSNWAHSLDQLLFASCVIFENKKSVGNSEDAIDLVEIIMNLLPNVNDSDMVLLRNTVWMASLLIRGTPTEAYTLPLLSLLSEKLAVPDFDIVKDVCAAFSGAAESTENEELILDEIIPTLVSLISSSPTHLLCPLVQTIVSLFEESRDFIDRFLECGILESMRIILSQSETCADACWILGVIIDPPSRRKMVAVNEDLLSQVATILGRGTYDQRKECVEVVHLLLGDSPSSLLRSFSHSCIPSLCDLLTVMDARLVHTVLQILLSILNQDLTQGVRHAATRIEECDGLSKLEFLQHSRTIEVSMLAIEIVDLHFDRDEEENEEIRSTVSDVVDEVCNGDAFQFT</sequence>
<evidence type="ECO:0000256" key="3">
    <source>
        <dbReference type="ARBA" id="ARBA00022927"/>
    </source>
</evidence>
<evidence type="ECO:0000259" key="6">
    <source>
        <dbReference type="PROSITE" id="PS51214"/>
    </source>
</evidence>
<dbReference type="GO" id="GO:0006606">
    <property type="term" value="P:protein import into nucleus"/>
    <property type="evidence" value="ECO:0007669"/>
    <property type="project" value="InterPro"/>
</dbReference>
<dbReference type="GO" id="GO:0061608">
    <property type="term" value="F:nuclear import signal receptor activity"/>
    <property type="evidence" value="ECO:0007669"/>
    <property type="project" value="InterPro"/>
</dbReference>
<name>A0AAN5IAY2_9BILA</name>
<keyword evidence="8" id="KW-1185">Reference proteome</keyword>
<protein>
    <recommendedName>
        <fullName evidence="6">IBB domain-containing protein</fullName>
    </recommendedName>
</protein>
<dbReference type="InterPro" id="IPR032413">
    <property type="entry name" value="Arm_3"/>
</dbReference>
<feature type="domain" description="IBB" evidence="6">
    <location>
        <begin position="1"/>
        <end position="64"/>
    </location>
</feature>
<dbReference type="Gene3D" id="1.25.10.10">
    <property type="entry name" value="Leucine-rich Repeat Variant"/>
    <property type="match status" value="1"/>
</dbReference>
<dbReference type="InterPro" id="IPR016024">
    <property type="entry name" value="ARM-type_fold"/>
</dbReference>
<evidence type="ECO:0000313" key="7">
    <source>
        <dbReference type="EMBL" id="GMR59323.1"/>
    </source>
</evidence>
<organism evidence="7 8">
    <name type="scientific">Pristionchus mayeri</name>
    <dbReference type="NCBI Taxonomy" id="1317129"/>
    <lineage>
        <taxon>Eukaryota</taxon>
        <taxon>Metazoa</taxon>
        <taxon>Ecdysozoa</taxon>
        <taxon>Nematoda</taxon>
        <taxon>Chromadorea</taxon>
        <taxon>Rhabditida</taxon>
        <taxon>Rhabditina</taxon>
        <taxon>Diplogasteromorpha</taxon>
        <taxon>Diplogasteroidea</taxon>
        <taxon>Neodiplogasteridae</taxon>
        <taxon>Pristionchus</taxon>
    </lineage>
</organism>
<reference evidence="8" key="1">
    <citation type="submission" date="2022-10" db="EMBL/GenBank/DDBJ databases">
        <title>Genome assembly of Pristionchus species.</title>
        <authorList>
            <person name="Yoshida K."/>
            <person name="Sommer R.J."/>
        </authorList>
    </citation>
    <scope>NUCLEOTIDE SEQUENCE [LARGE SCALE GENOMIC DNA]</scope>
    <source>
        <strain evidence="8">RS5460</strain>
    </source>
</reference>
<evidence type="ECO:0000256" key="4">
    <source>
        <dbReference type="PROSITE-ProRule" id="PRU00561"/>
    </source>
</evidence>
<evidence type="ECO:0000256" key="5">
    <source>
        <dbReference type="SAM" id="MobiDB-lite"/>
    </source>
</evidence>
<dbReference type="Proteomes" id="UP001328107">
    <property type="component" value="Unassembled WGS sequence"/>
</dbReference>
<feature type="non-terminal residue" evidence="7">
    <location>
        <position position="1"/>
    </location>
</feature>
<dbReference type="PROSITE" id="PS51214">
    <property type="entry name" value="IBB"/>
    <property type="match status" value="1"/>
</dbReference>
<comment type="caution">
    <text evidence="7">The sequence shown here is derived from an EMBL/GenBank/DDBJ whole genome shotgun (WGS) entry which is preliminary data.</text>
</comment>
<accession>A0AAN5IAY2</accession>
<dbReference type="Pfam" id="PF01749">
    <property type="entry name" value="IBB"/>
    <property type="match status" value="1"/>
</dbReference>
<dbReference type="SUPFAM" id="SSF48371">
    <property type="entry name" value="ARM repeat"/>
    <property type="match status" value="1"/>
</dbReference>
<dbReference type="EMBL" id="BTRK01000006">
    <property type="protein sequence ID" value="GMR59323.1"/>
    <property type="molecule type" value="Genomic_DNA"/>
</dbReference>
<proteinExistence type="inferred from homology"/>
<dbReference type="Pfam" id="PF16186">
    <property type="entry name" value="Arm_3"/>
    <property type="match status" value="1"/>
</dbReference>
<keyword evidence="2 4" id="KW-0813">Transport</keyword>
<evidence type="ECO:0000313" key="8">
    <source>
        <dbReference type="Proteomes" id="UP001328107"/>
    </source>
</evidence>
<comment type="similarity">
    <text evidence="1">Belongs to the importin alpha family.</text>
</comment>
<feature type="region of interest" description="Disordered" evidence="5">
    <location>
        <begin position="1"/>
        <end position="30"/>
    </location>
</feature>
<dbReference type="InterPro" id="IPR011989">
    <property type="entry name" value="ARM-like"/>
</dbReference>
<dbReference type="InterPro" id="IPR002652">
    <property type="entry name" value="Importin-a_IBB"/>
</dbReference>
<dbReference type="AlphaFoldDB" id="A0AAN5IAY2"/>